<feature type="compositionally biased region" description="Polar residues" evidence="18">
    <location>
        <begin position="1"/>
        <end position="13"/>
    </location>
</feature>
<dbReference type="eggNOG" id="KOG1729">
    <property type="taxonomic scope" value="Eukaryota"/>
</dbReference>
<keyword evidence="11 17" id="KW-0863">Zinc-finger</keyword>
<dbReference type="GO" id="GO:0008270">
    <property type="term" value="F:zinc ion binding"/>
    <property type="evidence" value="ECO:0007669"/>
    <property type="project" value="UniProtKB-KW"/>
</dbReference>
<dbReference type="Gene3D" id="3.30.40.10">
    <property type="entry name" value="Zinc/RING finger domain, C3HC4 (zinc finger)"/>
    <property type="match status" value="2"/>
</dbReference>
<evidence type="ECO:0000256" key="14">
    <source>
        <dbReference type="ARBA" id="ARBA00023136"/>
    </source>
</evidence>
<evidence type="ECO:0000256" key="9">
    <source>
        <dbReference type="ARBA" id="ARBA00022723"/>
    </source>
</evidence>
<sequence length="473" mass="52054">MEPGNRQSGNNVSRKPLPWAPPPRRSSQNPSGDAWPRQANEHATERFPRNRLSGSAAGFEDMMSFSNQTELPVLSRDSQPDERWAPPPRQTTLETFGWGVRRSEMGSEDSARTILSSPGGGVSLRPEMEDRSGAFPEYSDEETPRWQPDEEVSSCPICGTVFNFWHRKHHCRKCGRVVCASCSPHFIVIPRQYIVRPPDSLTSHPHSSPVSQPPVVDLTSDDLIHPFSAVVNPALGGGEKVRLCNPCVPDPNPNPLGYGPSHVHTHRSTHSLNSMGRRHSRVAQETASPRQERRTLGSNDRPSGLPGQGQSVRRSVTITAVRQPPADGETRAAVAPRRPAVSEEDLCPVCGRIFPTLGNGHTQEAREEHIRECIANFGASPTVQEPSPHMDLRQAPPPPPPSSSLPAAPRMLSFTASEKDCLGEDGGVGECSICFEDYEAGQTLARLNCLCKFHRACIVDWFERKMECPVHKV</sequence>
<dbReference type="Pfam" id="PF01363">
    <property type="entry name" value="FYVE"/>
    <property type="match status" value="1"/>
</dbReference>
<name>S7ZK54_PENO1</name>
<feature type="compositionally biased region" description="Basic and acidic residues" evidence="18">
    <location>
        <begin position="39"/>
        <end position="48"/>
    </location>
</feature>
<keyword evidence="16" id="KW-0449">Lipoprotein</keyword>
<dbReference type="Pfam" id="PF13639">
    <property type="entry name" value="zf-RING_2"/>
    <property type="match status" value="1"/>
</dbReference>
<dbReference type="EC" id="2.3.2.27" evidence="6"/>
<dbReference type="GO" id="GO:0070936">
    <property type="term" value="P:protein K48-linked ubiquitination"/>
    <property type="evidence" value="ECO:0007669"/>
    <property type="project" value="TreeGrafter"/>
</dbReference>
<evidence type="ECO:0000256" key="1">
    <source>
        <dbReference type="ARBA" id="ARBA00000900"/>
    </source>
</evidence>
<dbReference type="SUPFAM" id="SSF57903">
    <property type="entry name" value="FYVE/PHD zinc finger"/>
    <property type="match status" value="1"/>
</dbReference>
<dbReference type="PROSITE" id="PS50089">
    <property type="entry name" value="ZF_RING_2"/>
    <property type="match status" value="1"/>
</dbReference>
<dbReference type="InterPro" id="IPR011011">
    <property type="entry name" value="Znf_FYVE_PHD"/>
</dbReference>
<dbReference type="OrthoDB" id="660555at2759"/>
<dbReference type="InterPro" id="IPR017455">
    <property type="entry name" value="Znf_FYVE-rel"/>
</dbReference>
<organism evidence="21 22">
    <name type="scientific">Penicillium oxalicum (strain 114-2 / CGMCC 5302)</name>
    <name type="common">Penicillium decumbens</name>
    <dbReference type="NCBI Taxonomy" id="933388"/>
    <lineage>
        <taxon>Eukaryota</taxon>
        <taxon>Fungi</taxon>
        <taxon>Dikarya</taxon>
        <taxon>Ascomycota</taxon>
        <taxon>Pezizomycotina</taxon>
        <taxon>Eurotiomycetes</taxon>
        <taxon>Eurotiomycetidae</taxon>
        <taxon>Eurotiales</taxon>
        <taxon>Aspergillaceae</taxon>
        <taxon>Penicillium</taxon>
    </lineage>
</organism>
<evidence type="ECO:0000256" key="8">
    <source>
        <dbReference type="ARBA" id="ARBA00022707"/>
    </source>
</evidence>
<keyword evidence="15" id="KW-0458">Lysosome</keyword>
<evidence type="ECO:0000256" key="10">
    <source>
        <dbReference type="ARBA" id="ARBA00022753"/>
    </source>
</evidence>
<feature type="domain" description="RING-type" evidence="19">
    <location>
        <begin position="431"/>
        <end position="472"/>
    </location>
</feature>
<dbReference type="SMART" id="SM00064">
    <property type="entry name" value="FYVE"/>
    <property type="match status" value="1"/>
</dbReference>
<evidence type="ECO:0000256" key="12">
    <source>
        <dbReference type="ARBA" id="ARBA00022786"/>
    </source>
</evidence>
<dbReference type="STRING" id="933388.S7ZK54"/>
<comment type="catalytic activity">
    <reaction evidence="1">
        <text>S-ubiquitinyl-[E2 ubiquitin-conjugating enzyme]-L-cysteine + [acceptor protein]-L-lysine = [E2 ubiquitin-conjugating enzyme]-L-cysteine + N(6)-ubiquitinyl-[acceptor protein]-L-lysine.</text>
        <dbReference type="EC" id="2.3.2.27"/>
    </reaction>
</comment>
<keyword evidence="9" id="KW-0479">Metal-binding</keyword>
<dbReference type="PANTHER" id="PTHR46661">
    <property type="entry name" value="E3 UBIQUITIN-PROTEIN LIGASE ZNRF1-LIKE PROTEIN"/>
    <property type="match status" value="1"/>
</dbReference>
<dbReference type="InterPro" id="IPR013083">
    <property type="entry name" value="Znf_RING/FYVE/PHD"/>
</dbReference>
<protein>
    <recommendedName>
        <fullName evidence="6">RING-type E3 ubiquitin transferase</fullName>
        <ecNumber evidence="6">2.3.2.27</ecNumber>
    </recommendedName>
</protein>
<keyword evidence="7" id="KW-0808">Transferase</keyword>
<evidence type="ECO:0000256" key="6">
    <source>
        <dbReference type="ARBA" id="ARBA00012483"/>
    </source>
</evidence>
<evidence type="ECO:0000256" key="3">
    <source>
        <dbReference type="ARBA" id="ARBA00004177"/>
    </source>
</evidence>
<evidence type="ECO:0000259" key="19">
    <source>
        <dbReference type="PROSITE" id="PS50089"/>
    </source>
</evidence>
<comment type="subcellular location">
    <subcellularLocation>
        <location evidence="3">Endosome</location>
    </subcellularLocation>
    <subcellularLocation>
        <location evidence="4">Lysosome</location>
    </subcellularLocation>
    <subcellularLocation>
        <location evidence="2">Membrane</location>
        <topology evidence="2">Peripheral membrane protein</topology>
    </subcellularLocation>
</comment>
<evidence type="ECO:0000256" key="5">
    <source>
        <dbReference type="ARBA" id="ARBA00004906"/>
    </source>
</evidence>
<evidence type="ECO:0000256" key="4">
    <source>
        <dbReference type="ARBA" id="ARBA00004371"/>
    </source>
</evidence>
<dbReference type="PhylomeDB" id="S7ZK54"/>
<dbReference type="InterPro" id="IPR000306">
    <property type="entry name" value="Znf_FYVE"/>
</dbReference>
<dbReference type="SUPFAM" id="SSF57850">
    <property type="entry name" value="RING/U-box"/>
    <property type="match status" value="1"/>
</dbReference>
<comment type="pathway">
    <text evidence="5">Protein modification; protein ubiquitination.</text>
</comment>
<keyword evidence="12" id="KW-0833">Ubl conjugation pathway</keyword>
<feature type="compositionally biased region" description="Basic and acidic residues" evidence="18">
    <location>
        <begin position="101"/>
        <end position="111"/>
    </location>
</feature>
<dbReference type="CDD" id="cd16489">
    <property type="entry name" value="mRING-CH-C4HC2H_ZNRF"/>
    <property type="match status" value="1"/>
</dbReference>
<evidence type="ECO:0000259" key="20">
    <source>
        <dbReference type="PROSITE" id="PS50178"/>
    </source>
</evidence>
<dbReference type="GO" id="GO:0005768">
    <property type="term" value="C:endosome"/>
    <property type="evidence" value="ECO:0007669"/>
    <property type="project" value="UniProtKB-SubCell"/>
</dbReference>
<dbReference type="HOGENOM" id="CLU_022550_3_0_1"/>
<dbReference type="GO" id="GO:0016020">
    <property type="term" value="C:membrane"/>
    <property type="evidence" value="ECO:0007669"/>
    <property type="project" value="UniProtKB-SubCell"/>
</dbReference>
<proteinExistence type="predicted"/>
<evidence type="ECO:0000256" key="16">
    <source>
        <dbReference type="ARBA" id="ARBA00023288"/>
    </source>
</evidence>
<reference evidence="21 22" key="1">
    <citation type="journal article" date="2013" name="PLoS ONE">
        <title>Genomic and secretomic analyses reveal unique features of the lignocellulolytic enzyme system of Penicillium decumbens.</title>
        <authorList>
            <person name="Liu G."/>
            <person name="Zhang L."/>
            <person name="Wei X."/>
            <person name="Zou G."/>
            <person name="Qin Y."/>
            <person name="Ma L."/>
            <person name="Li J."/>
            <person name="Zheng H."/>
            <person name="Wang S."/>
            <person name="Wang C."/>
            <person name="Xun L."/>
            <person name="Zhao G.-P."/>
            <person name="Zhou Z."/>
            <person name="Qu Y."/>
        </authorList>
    </citation>
    <scope>NUCLEOTIDE SEQUENCE [LARGE SCALE GENOMIC DNA]</scope>
    <source>
        <strain evidence="22">114-2 / CGMCC 5302</strain>
    </source>
</reference>
<feature type="region of interest" description="Disordered" evidence="18">
    <location>
        <begin position="255"/>
        <end position="341"/>
    </location>
</feature>
<dbReference type="AlphaFoldDB" id="S7ZK54"/>
<gene>
    <name evidence="21" type="ORF">PDE_05964</name>
</gene>
<keyword evidence="13" id="KW-0862">Zinc</keyword>
<dbReference type="PROSITE" id="PS50178">
    <property type="entry name" value="ZF_FYVE"/>
    <property type="match status" value="1"/>
</dbReference>
<evidence type="ECO:0000313" key="21">
    <source>
        <dbReference type="EMBL" id="EPS31010.1"/>
    </source>
</evidence>
<evidence type="ECO:0000256" key="18">
    <source>
        <dbReference type="SAM" id="MobiDB-lite"/>
    </source>
</evidence>
<evidence type="ECO:0000313" key="22">
    <source>
        <dbReference type="Proteomes" id="UP000019376"/>
    </source>
</evidence>
<keyword evidence="14" id="KW-0472">Membrane</keyword>
<dbReference type="EMBL" id="KB644412">
    <property type="protein sequence ID" value="EPS31010.1"/>
    <property type="molecule type" value="Genomic_DNA"/>
</dbReference>
<dbReference type="Proteomes" id="UP000019376">
    <property type="component" value="Unassembled WGS sequence"/>
</dbReference>
<keyword evidence="22" id="KW-1185">Reference proteome</keyword>
<evidence type="ECO:0000256" key="15">
    <source>
        <dbReference type="ARBA" id="ARBA00023228"/>
    </source>
</evidence>
<feature type="compositionally biased region" description="Polar residues" evidence="18">
    <location>
        <begin position="308"/>
        <end position="320"/>
    </location>
</feature>
<dbReference type="GO" id="GO:0061630">
    <property type="term" value="F:ubiquitin protein ligase activity"/>
    <property type="evidence" value="ECO:0007669"/>
    <property type="project" value="UniProtKB-EC"/>
</dbReference>
<dbReference type="SMART" id="SM00184">
    <property type="entry name" value="RING"/>
    <property type="match status" value="1"/>
</dbReference>
<evidence type="ECO:0000256" key="13">
    <source>
        <dbReference type="ARBA" id="ARBA00022833"/>
    </source>
</evidence>
<keyword evidence="8" id="KW-0519">Myristate</keyword>
<keyword evidence="10" id="KW-0967">Endosome</keyword>
<evidence type="ECO:0000256" key="7">
    <source>
        <dbReference type="ARBA" id="ARBA00022679"/>
    </source>
</evidence>
<dbReference type="PANTHER" id="PTHR46661:SF4">
    <property type="entry name" value="RING-TYPE DOMAIN-CONTAINING PROTEIN"/>
    <property type="match status" value="1"/>
</dbReference>
<feature type="domain" description="FYVE-type" evidence="20">
    <location>
        <begin position="149"/>
        <end position="252"/>
    </location>
</feature>
<dbReference type="InterPro" id="IPR001841">
    <property type="entry name" value="Znf_RING"/>
</dbReference>
<accession>S7ZK54</accession>
<evidence type="ECO:0000256" key="11">
    <source>
        <dbReference type="ARBA" id="ARBA00022771"/>
    </source>
</evidence>
<evidence type="ECO:0000256" key="17">
    <source>
        <dbReference type="PROSITE-ProRule" id="PRU00175"/>
    </source>
</evidence>
<evidence type="ECO:0000256" key="2">
    <source>
        <dbReference type="ARBA" id="ARBA00004170"/>
    </source>
</evidence>
<feature type="region of interest" description="Disordered" evidence="18">
    <location>
        <begin position="379"/>
        <end position="408"/>
    </location>
</feature>
<dbReference type="InterPro" id="IPR051878">
    <property type="entry name" value="ZNRF_ubiq-protein_ligase"/>
</dbReference>
<feature type="region of interest" description="Disordered" evidence="18">
    <location>
        <begin position="1"/>
        <end position="150"/>
    </location>
</feature>
<dbReference type="GO" id="GO:0043161">
    <property type="term" value="P:proteasome-mediated ubiquitin-dependent protein catabolic process"/>
    <property type="evidence" value="ECO:0007669"/>
    <property type="project" value="TreeGrafter"/>
</dbReference>